<evidence type="ECO:0000256" key="3">
    <source>
        <dbReference type="ARBA" id="ARBA00022777"/>
    </source>
</evidence>
<keyword evidence="3" id="KW-0418">Kinase</keyword>
<dbReference type="EMBL" id="ML004959">
    <property type="protein sequence ID" value="RKP21394.1"/>
    <property type="molecule type" value="Genomic_DNA"/>
</dbReference>
<evidence type="ECO:0000313" key="6">
    <source>
        <dbReference type="Proteomes" id="UP000030755"/>
    </source>
</evidence>
<dbReference type="SUPFAM" id="SSF54919">
    <property type="entry name" value="Nucleoside diphosphate kinase, NDK"/>
    <property type="match status" value="1"/>
</dbReference>
<dbReference type="InterPro" id="IPR036850">
    <property type="entry name" value="NDK-like_dom_sf"/>
</dbReference>
<evidence type="ECO:0000256" key="2">
    <source>
        <dbReference type="ARBA" id="ARBA00022679"/>
    </source>
</evidence>
<dbReference type="Proteomes" id="UP000281549">
    <property type="component" value="Unassembled WGS sequence"/>
</dbReference>
<dbReference type="HOGENOM" id="CLU_108624_0_0_1"/>
<reference evidence="7" key="2">
    <citation type="journal article" date="2018" name="Nat. Microbiol.">
        <title>Leveraging single-cell genomics to expand the fungal tree of life.</title>
        <authorList>
            <person name="Ahrendt S.R."/>
            <person name="Quandt C.A."/>
            <person name="Ciobanu D."/>
            <person name="Clum A."/>
            <person name="Salamov A."/>
            <person name="Andreopoulos B."/>
            <person name="Cheng J.F."/>
            <person name="Woyke T."/>
            <person name="Pelin A."/>
            <person name="Henrissat B."/>
            <person name="Reynolds N.K."/>
            <person name="Benny G.L."/>
            <person name="Smith M.E."/>
            <person name="James T.Y."/>
            <person name="Grigoriev I.V."/>
        </authorList>
    </citation>
    <scope>NUCLEOTIDE SEQUENCE [LARGE SCALE GENOMIC DNA]</scope>
    <source>
        <strain evidence="7">CSF55</strain>
    </source>
</reference>
<protein>
    <submittedName>
        <fullName evidence="4">Uncharacterized protein</fullName>
    </submittedName>
</protein>
<gene>
    <name evidence="4" type="ORF">O9G_001079</name>
    <name evidence="5" type="ORF">ROZALSC1DRAFT_27195</name>
</gene>
<dbReference type="PANTHER" id="PTHR46161">
    <property type="entry name" value="NUCLEOSIDE DIPHOSPHATE KINASE"/>
    <property type="match status" value="1"/>
</dbReference>
<keyword evidence="2" id="KW-0808">Transferase</keyword>
<evidence type="ECO:0000256" key="1">
    <source>
        <dbReference type="ARBA" id="ARBA00008142"/>
    </source>
</evidence>
<organism evidence="4 6">
    <name type="scientific">Rozella allomycis (strain CSF55)</name>
    <dbReference type="NCBI Taxonomy" id="988480"/>
    <lineage>
        <taxon>Eukaryota</taxon>
        <taxon>Fungi</taxon>
        <taxon>Fungi incertae sedis</taxon>
        <taxon>Cryptomycota</taxon>
        <taxon>Cryptomycota incertae sedis</taxon>
        <taxon>Rozella</taxon>
    </lineage>
</organism>
<dbReference type="Gene3D" id="1.20.890.10">
    <property type="entry name" value="cAMP-dependent protein kinase regulatory subunit, dimerization-anchoring domain"/>
    <property type="match status" value="1"/>
</dbReference>
<dbReference type="Pfam" id="PF05186">
    <property type="entry name" value="Dpy-30"/>
    <property type="match status" value="1"/>
</dbReference>
<reference evidence="4 6" key="1">
    <citation type="journal article" date="2013" name="Curr. Biol.">
        <title>Shared signatures of parasitism and phylogenomics unite Cryptomycota and microsporidia.</title>
        <authorList>
            <person name="James T.Y."/>
            <person name="Pelin A."/>
            <person name="Bonen L."/>
            <person name="Ahrendt S."/>
            <person name="Sain D."/>
            <person name="Corradi N."/>
            <person name="Stajich J.E."/>
        </authorList>
    </citation>
    <scope>NUCLEOTIDE SEQUENCE [LARGE SCALE GENOMIC DNA]</scope>
    <source>
        <strain evidence="4">CSF55</strain>
        <strain evidence="4">CSF55</strain>
    </source>
</reference>
<evidence type="ECO:0000313" key="7">
    <source>
        <dbReference type="Proteomes" id="UP000281549"/>
    </source>
</evidence>
<keyword evidence="6" id="KW-1185">Reference proteome</keyword>
<evidence type="ECO:0000313" key="5">
    <source>
        <dbReference type="EMBL" id="RKP21394.1"/>
    </source>
</evidence>
<reference evidence="5" key="3">
    <citation type="submission" date="2018-08" db="EMBL/GenBank/DDBJ databases">
        <title>Leveraging single-cell genomics to expand the Fungal Tree of Life.</title>
        <authorList>
            <consortium name="DOE Joint Genome Institute"/>
            <person name="Ahrendt S.R."/>
            <person name="Quandt C.A."/>
            <person name="Ciobanu D."/>
            <person name="Clum A."/>
            <person name="Salamov A."/>
            <person name="Andreopoulos B."/>
            <person name="Cheng J.-F."/>
            <person name="Woyke T."/>
            <person name="Pelin A."/>
            <person name="Henrissat B."/>
            <person name="Reynolds N."/>
            <person name="Benny G.L."/>
            <person name="Smith M.E."/>
            <person name="James T.Y."/>
            <person name="Grigoriev I.V."/>
        </authorList>
    </citation>
    <scope>NUCLEOTIDE SEQUENCE</scope>
    <source>
        <strain evidence="5">CSF55</strain>
    </source>
</reference>
<dbReference type="Proteomes" id="UP000030755">
    <property type="component" value="Unassembled WGS sequence"/>
</dbReference>
<dbReference type="GO" id="GO:0016301">
    <property type="term" value="F:kinase activity"/>
    <property type="evidence" value="ECO:0007669"/>
    <property type="project" value="UniProtKB-KW"/>
</dbReference>
<accession>A0A075AN57</accession>
<dbReference type="PANTHER" id="PTHR46161:SF3">
    <property type="entry name" value="NUCLEOSIDE DIPHOSPHATE KINASE DDB_G0292928-RELATED"/>
    <property type="match status" value="1"/>
</dbReference>
<dbReference type="EMBL" id="KE561300">
    <property type="protein sequence ID" value="EPZ31168.1"/>
    <property type="molecule type" value="Genomic_DNA"/>
</dbReference>
<evidence type="ECO:0000313" key="4">
    <source>
        <dbReference type="EMBL" id="EPZ31168.1"/>
    </source>
</evidence>
<dbReference type="InterPro" id="IPR007858">
    <property type="entry name" value="Dpy-30_motif"/>
</dbReference>
<dbReference type="AlphaFoldDB" id="A0A075AN57"/>
<sequence length="147" mass="16408">MRSQPLDTPLSLTVEDKAFIKELTSGPVELIVIAKNKAAEKCPFDLGLCEETNISIATLIGSIPSEIFYAPKNAKDVERDISFFFKGTFTDQLPTESDTSLFMEKFIYPSLSKGLTQLCKEKPADPAVWLGNWLLQNNPRQPIVEEP</sequence>
<dbReference type="OrthoDB" id="2162449at2759"/>
<dbReference type="STRING" id="988480.A0A075AN57"/>
<comment type="similarity">
    <text evidence="1">Belongs to the NDK family.</text>
</comment>
<name>A0A075AN57_ROZAC</name>
<proteinExistence type="inferred from homology"/>
<dbReference type="CDD" id="cd22970">
    <property type="entry name" value="DD_NDKH5-like"/>
    <property type="match status" value="1"/>
</dbReference>